<dbReference type="PROSITE" id="PS51257">
    <property type="entry name" value="PROKAR_LIPOPROTEIN"/>
    <property type="match status" value="1"/>
</dbReference>
<sequence length="203" mass="20815">MPRRLLLALPAVVLAIGLSGCATAAAATTAEITERVSHLGVDPALVVTTTIEGYDLAPQSVNETDEGGMTATWAKPGTGDMVTVRTDPVEMDAAACAAQQLWGGGEATCVRDGATWHRSSGGIDEYAVVGDGRTVLVVGGDGFGAPREDLREAAAGLRAPTVAEVDRMFAEVQRRYDRGGPVERGDLPKDGDGAPIDPGGEGG</sequence>
<dbReference type="Proteomes" id="UP000024001">
    <property type="component" value="Unassembled WGS sequence"/>
</dbReference>
<comment type="caution">
    <text evidence="3">The sequence shown here is derived from an EMBL/GenBank/DDBJ whole genome shotgun (WGS) entry which is preliminary data.</text>
</comment>
<feature type="compositionally biased region" description="Basic and acidic residues" evidence="1">
    <location>
        <begin position="174"/>
        <end position="192"/>
    </location>
</feature>
<evidence type="ECO:0000256" key="2">
    <source>
        <dbReference type="SAM" id="SignalP"/>
    </source>
</evidence>
<dbReference type="PATRIC" id="fig|273677.3.peg.2110"/>
<dbReference type="AlphaFoldDB" id="A0A031FPY8"/>
<feature type="chain" id="PRO_5038915789" evidence="2">
    <location>
        <begin position="25"/>
        <end position="203"/>
    </location>
</feature>
<dbReference type="GeneID" id="91432191"/>
<protein>
    <submittedName>
        <fullName evidence="3">Uncharacterized protein</fullName>
    </submittedName>
</protein>
<reference evidence="3 4" key="1">
    <citation type="submission" date="2014-03" db="EMBL/GenBank/DDBJ databases">
        <title>Draft Genome Sequences of 13 Willow Endophytes.</title>
        <authorList>
            <person name="Gan H.Y."/>
            <person name="Gan H.M."/>
            <person name="Savka M.A."/>
            <person name="Hudson A.O."/>
        </authorList>
    </citation>
    <scope>NUCLEOTIDE SEQUENCE [LARGE SCALE GENOMIC DNA]</scope>
    <source>
        <strain evidence="3 4">RIT293</strain>
    </source>
</reference>
<gene>
    <name evidence="3" type="ORF">BW34_02126</name>
</gene>
<evidence type="ECO:0000313" key="3">
    <source>
        <dbReference type="EMBL" id="EZP26924.1"/>
    </source>
</evidence>
<dbReference type="OrthoDB" id="4828536at2"/>
<dbReference type="KEGG" id="moo:BWL13_01819"/>
<keyword evidence="4" id="KW-1185">Reference proteome</keyword>
<evidence type="ECO:0000313" key="4">
    <source>
        <dbReference type="Proteomes" id="UP000024001"/>
    </source>
</evidence>
<feature type="region of interest" description="Disordered" evidence="1">
    <location>
        <begin position="174"/>
        <end position="203"/>
    </location>
</feature>
<dbReference type="RefSeq" id="WP_036312226.1">
    <property type="nucleotide sequence ID" value="NZ_CP031421.1"/>
</dbReference>
<proteinExistence type="predicted"/>
<dbReference type="eggNOG" id="ENOG50333DI">
    <property type="taxonomic scope" value="Bacteria"/>
</dbReference>
<keyword evidence="2" id="KW-0732">Signal</keyword>
<dbReference type="EMBL" id="JFYO01000006">
    <property type="protein sequence ID" value="EZP26924.1"/>
    <property type="molecule type" value="Genomic_DNA"/>
</dbReference>
<organism evidence="3 4">
    <name type="scientific">Microbacterium oleivorans</name>
    <dbReference type="NCBI Taxonomy" id="273677"/>
    <lineage>
        <taxon>Bacteria</taxon>
        <taxon>Bacillati</taxon>
        <taxon>Actinomycetota</taxon>
        <taxon>Actinomycetes</taxon>
        <taxon>Micrococcales</taxon>
        <taxon>Microbacteriaceae</taxon>
        <taxon>Microbacterium</taxon>
    </lineage>
</organism>
<accession>A0A031FPY8</accession>
<evidence type="ECO:0000256" key="1">
    <source>
        <dbReference type="SAM" id="MobiDB-lite"/>
    </source>
</evidence>
<name>A0A031FPY8_9MICO</name>
<feature type="signal peptide" evidence="2">
    <location>
        <begin position="1"/>
        <end position="24"/>
    </location>
</feature>